<proteinExistence type="predicted"/>
<dbReference type="Proteomes" id="UP000092177">
    <property type="component" value="Unassembled WGS sequence"/>
</dbReference>
<dbReference type="AlphaFoldDB" id="A0A1B7Y1E4"/>
<comment type="caution">
    <text evidence="1">The sequence shown here is derived from an EMBL/GenBank/DDBJ whole genome shotgun (WGS) entry which is preliminary data.</text>
</comment>
<sequence length="112" mass="12538">MKTWIQSSQSRLELPAGDIFEFQRHHLNNFRTTKMGNIGYIWTGAGAIHTFAISVSVCVTDEADVTESWAPQYRDEREPLLFVPPWPWNVVHVARAGLPDTWVLSGGSSVPG</sequence>
<accession>A0A1B7Y1E4</accession>
<name>A0A1B7Y1E4_COLHI</name>
<evidence type="ECO:0000313" key="2">
    <source>
        <dbReference type="Proteomes" id="UP000092177"/>
    </source>
</evidence>
<dbReference type="VEuPathDB" id="FungiDB:CH63R_09958"/>
<dbReference type="GeneID" id="28869039"/>
<keyword evidence="2" id="KW-1185">Reference proteome</keyword>
<gene>
    <name evidence="1" type="ORF">CH63R_09958</name>
</gene>
<reference evidence="2" key="1">
    <citation type="journal article" date="2017" name="BMC Genomics">
        <title>Gapless genome assembly of Colletotrichum higginsianum reveals chromosome structure and association of transposable elements with secondary metabolite gene clusters.</title>
        <authorList>
            <person name="Dallery J.-F."/>
            <person name="Lapalu N."/>
            <person name="Zampounis A."/>
            <person name="Pigne S."/>
            <person name="Luyten I."/>
            <person name="Amselem J."/>
            <person name="Wittenberg A.H.J."/>
            <person name="Zhou S."/>
            <person name="de Queiroz M.V."/>
            <person name="Robin G.P."/>
            <person name="Auger A."/>
            <person name="Hainaut M."/>
            <person name="Henrissat B."/>
            <person name="Kim K.-T."/>
            <person name="Lee Y.-H."/>
            <person name="Lespinet O."/>
            <person name="Schwartz D.C."/>
            <person name="Thon M.R."/>
            <person name="O'Connell R.J."/>
        </authorList>
    </citation>
    <scope>NUCLEOTIDE SEQUENCE [LARGE SCALE GENOMIC DNA]</scope>
    <source>
        <strain evidence="2">IMI 349063</strain>
    </source>
</reference>
<dbReference type="EMBL" id="LTAN01000007">
    <property type="protein sequence ID" value="OBR05838.1"/>
    <property type="molecule type" value="Genomic_DNA"/>
</dbReference>
<evidence type="ECO:0000313" key="1">
    <source>
        <dbReference type="EMBL" id="OBR05838.1"/>
    </source>
</evidence>
<dbReference type="KEGG" id="chig:CH63R_09958"/>
<protein>
    <submittedName>
        <fullName evidence="1">Uncharacterized protein</fullName>
    </submittedName>
</protein>
<dbReference type="RefSeq" id="XP_018154356.1">
    <property type="nucleotide sequence ID" value="XM_018304932.1"/>
</dbReference>
<organism evidence="1 2">
    <name type="scientific">Colletotrichum higginsianum (strain IMI 349063)</name>
    <name type="common">Crucifer anthracnose fungus</name>
    <dbReference type="NCBI Taxonomy" id="759273"/>
    <lineage>
        <taxon>Eukaryota</taxon>
        <taxon>Fungi</taxon>
        <taxon>Dikarya</taxon>
        <taxon>Ascomycota</taxon>
        <taxon>Pezizomycotina</taxon>
        <taxon>Sordariomycetes</taxon>
        <taxon>Hypocreomycetidae</taxon>
        <taxon>Glomerellales</taxon>
        <taxon>Glomerellaceae</taxon>
        <taxon>Colletotrichum</taxon>
        <taxon>Colletotrichum destructivum species complex</taxon>
    </lineage>
</organism>